<reference evidence="4 5" key="1">
    <citation type="journal article" date="2024" name="Appl. Environ. Microbiol.">
        <title>Pontiella agarivorans sp. nov., a novel marine anaerobic bacterium capable of degrading macroalgal polysaccharides and fixing nitrogen.</title>
        <authorList>
            <person name="Liu N."/>
            <person name="Kivenson V."/>
            <person name="Peng X."/>
            <person name="Cui Z."/>
            <person name="Lankiewicz T.S."/>
            <person name="Gosselin K.M."/>
            <person name="English C.J."/>
            <person name="Blair E.M."/>
            <person name="O'Malley M.A."/>
            <person name="Valentine D.L."/>
        </authorList>
    </citation>
    <scope>NUCLEOTIDE SEQUENCE [LARGE SCALE GENOMIC DNA]</scope>
    <source>
        <strain evidence="4 5">NLcol2</strain>
    </source>
</reference>
<dbReference type="CDD" id="cd21510">
    <property type="entry name" value="agarase_cat"/>
    <property type="match status" value="1"/>
</dbReference>
<evidence type="ECO:0000313" key="4">
    <source>
        <dbReference type="EMBL" id="MDZ8117797.1"/>
    </source>
</evidence>
<feature type="chain" id="PRO_5047259409" description="Agarase" evidence="1">
    <location>
        <begin position="19"/>
        <end position="966"/>
    </location>
</feature>
<proteinExistence type="predicted"/>
<feature type="signal peptide" evidence="1">
    <location>
        <begin position="1"/>
        <end position="18"/>
    </location>
</feature>
<dbReference type="SUPFAM" id="SSF51445">
    <property type="entry name" value="(Trans)glycosidases"/>
    <property type="match status" value="1"/>
</dbReference>
<dbReference type="Pfam" id="PF18040">
    <property type="entry name" value="BPA_C"/>
    <property type="match status" value="1"/>
</dbReference>
<dbReference type="InterPro" id="IPR017853">
    <property type="entry name" value="GH"/>
</dbReference>
<protein>
    <recommendedName>
        <fullName evidence="6">Agarase</fullName>
    </recommendedName>
</protein>
<sequence length="966" mass="105244">MKMYIGTISVGLLLPFCAAGVSVEVDLNTGRAAGGVSTFEREKFITIHSSHTESDWDGGQQGAANAVPDLLDDFMNGRDVYFGRETGGISWQRRGNAYIDEDAANPGWVDASTMVSEGTKSRNSYDGETSRHAYESRATGDVLCAQYSGFWPNGAEYNGWAISTNDSPTEPLGSATGDFMGLYLDNFYDNFGENGNGRPSPAFVEIINEPDWHILDWSSDPDYGSATADDIWRFHNGVADGIRAHNTNSLIGGFVTTFPDHDEDNFQEWDDEWKSFIDIAGEKMDFWSLHLYDFPSIGGGLQKYRKGANMEAMFDMIDYYSEKQLGVRRPYMISEYGAQTHDYNNQGWNAYRDWLRLKSCNAMMLAFMDRPHMMLKTIPFTVVKAEWGRNSSTGEPYGPRLLRQENEPESYTGDWIYTDLVKFYDQWANVKGARLDVTSDDPDIQVDAYADDDKVYLIINNLVDEISDVELSLFDAYSNTVQSVLEKNLYWDGVGDVGSVALVETNHVGDIAQVQVGREGCVILEYTLASPIQIEQTLSESKYYADTYLKAIDAGLTNSFRINGVVPGLSGRAELRIGFARAYGLSQQPTVKVNGVSVAVPADLMGFEEDDRSQYFGMLHVPVDHAQLQENNLVEVVFPDRGGHISTVALRVIDDGQTPPSYIDIDYYEMLGTDIVLGFSNGPAGSWFSLLSNTNLVDGSWVTNQAGLSIDSGGAGSVTNPVAYPQEFFRLLETDAPEVPIPGRIEFTAPDYTDGTLDGQQLWNADSGWSVVDAAGSGRIETTAGGQAAVLDESVQLAAGESYSLRISFEFTGSDSTPTNFVYTFLGGLKESRAGESVGAGNAIAADANIQIIKDENTYRLLSNYSTVSGASNITGAPLNAGDLLQFDYVLTMGADAAGTAYTVRLQNLTDGTDTGTGTVSGVDAALFSALNGGGAYGFFQTINPGANNSGLNGVRVHSVMRTITP</sequence>
<dbReference type="Gene3D" id="2.60.120.1200">
    <property type="match status" value="1"/>
</dbReference>
<dbReference type="EMBL" id="JARVCO010000004">
    <property type="protein sequence ID" value="MDZ8117797.1"/>
    <property type="molecule type" value="Genomic_DNA"/>
</dbReference>
<dbReference type="Pfam" id="PF18206">
    <property type="entry name" value="Porphyrn_cat_1"/>
    <property type="match status" value="1"/>
</dbReference>
<keyword evidence="1" id="KW-0732">Signal</keyword>
<dbReference type="Gene3D" id="3.20.20.80">
    <property type="entry name" value="Glycosidases"/>
    <property type="match status" value="1"/>
</dbReference>
<evidence type="ECO:0000313" key="5">
    <source>
        <dbReference type="Proteomes" id="UP001290861"/>
    </source>
</evidence>
<name>A0ABU5MUI4_9BACT</name>
<evidence type="ECO:0000259" key="2">
    <source>
        <dbReference type="Pfam" id="PF18040"/>
    </source>
</evidence>
<keyword evidence="5" id="KW-1185">Reference proteome</keyword>
<evidence type="ECO:0000256" key="1">
    <source>
        <dbReference type="SAM" id="SignalP"/>
    </source>
</evidence>
<evidence type="ECO:0008006" key="6">
    <source>
        <dbReference type="Google" id="ProtNLM"/>
    </source>
</evidence>
<feature type="domain" description="Porphyranase beta-sandwich" evidence="3">
    <location>
        <begin position="443"/>
        <end position="550"/>
    </location>
</feature>
<accession>A0ABU5MUI4</accession>
<comment type="caution">
    <text evidence="4">The sequence shown here is derived from an EMBL/GenBank/DDBJ whole genome shotgun (WGS) entry which is preliminary data.</text>
</comment>
<evidence type="ECO:0000259" key="3">
    <source>
        <dbReference type="Pfam" id="PF18206"/>
    </source>
</evidence>
<feature type="domain" description="Beta-porphyranase A C-terminal" evidence="2">
    <location>
        <begin position="560"/>
        <end position="652"/>
    </location>
</feature>
<dbReference type="InterPro" id="IPR040527">
    <property type="entry name" value="Beta-sand_Porphyrn"/>
</dbReference>
<dbReference type="InterPro" id="IPR041224">
    <property type="entry name" value="BPA_C"/>
</dbReference>
<dbReference type="RefSeq" id="WP_322607599.1">
    <property type="nucleotide sequence ID" value="NZ_JARVCO010000004.1"/>
</dbReference>
<organism evidence="4 5">
    <name type="scientific">Pontiella agarivorans</name>
    <dbReference type="NCBI Taxonomy" id="3038953"/>
    <lineage>
        <taxon>Bacteria</taxon>
        <taxon>Pseudomonadati</taxon>
        <taxon>Kiritimatiellota</taxon>
        <taxon>Kiritimatiellia</taxon>
        <taxon>Kiritimatiellales</taxon>
        <taxon>Pontiellaceae</taxon>
        <taxon>Pontiella</taxon>
    </lineage>
</organism>
<gene>
    <name evidence="4" type="ORF">P9H32_04095</name>
</gene>
<dbReference type="Proteomes" id="UP001290861">
    <property type="component" value="Unassembled WGS sequence"/>
</dbReference>